<dbReference type="PANTHER" id="PTHR23406">
    <property type="entry name" value="MALIC ENZYME-RELATED"/>
    <property type="match status" value="1"/>
</dbReference>
<protein>
    <submittedName>
        <fullName evidence="5 6">NAD-dependent malic enzyme 1, mitochondrial-like isoform X2</fullName>
    </submittedName>
</protein>
<gene>
    <name evidence="5 6" type="primary">LOC104731652</name>
</gene>
<dbReference type="SUPFAM" id="SSF51735">
    <property type="entry name" value="NAD(P)-binding Rossmann-fold domains"/>
    <property type="match status" value="1"/>
</dbReference>
<evidence type="ECO:0000256" key="2">
    <source>
        <dbReference type="ARBA" id="ARBA00023002"/>
    </source>
</evidence>
<dbReference type="InterPro" id="IPR012302">
    <property type="entry name" value="Malic_NAD-bd"/>
</dbReference>
<dbReference type="GeneID" id="104731652"/>
<name>A0ABM0V1J1_CAMSA</name>
<evidence type="ECO:0000313" key="4">
    <source>
        <dbReference type="Proteomes" id="UP000694864"/>
    </source>
</evidence>
<keyword evidence="2" id="KW-0560">Oxidoreductase</keyword>
<accession>A0ABM0V1J1</accession>
<reference evidence="5 6" key="3">
    <citation type="submission" date="2025-05" db="UniProtKB">
        <authorList>
            <consortium name="RefSeq"/>
        </authorList>
    </citation>
    <scope>IDENTIFICATION</scope>
    <source>
        <tissue evidence="5 6">Leaf</tissue>
    </source>
</reference>
<evidence type="ECO:0000313" key="5">
    <source>
        <dbReference type="RefSeq" id="XP_010449433.1"/>
    </source>
</evidence>
<feature type="domain" description="Malic enzyme NAD-binding" evidence="3">
    <location>
        <begin position="1"/>
        <end position="129"/>
    </location>
</feature>
<dbReference type="SMART" id="SM00919">
    <property type="entry name" value="Malic_M"/>
    <property type="match status" value="1"/>
</dbReference>
<dbReference type="PANTHER" id="PTHR23406:SF32">
    <property type="entry name" value="NADP-DEPENDENT MALIC ENZYME"/>
    <property type="match status" value="1"/>
</dbReference>
<reference evidence="4" key="2">
    <citation type="journal article" date="2014" name="Nat. Commun.">
        <title>The emerging biofuel crop Camelina sativa retains a highly undifferentiated hexaploid genome structure.</title>
        <authorList>
            <person name="Kagale S."/>
            <person name="Koh C."/>
            <person name="Nixon J."/>
            <person name="Bollina V."/>
            <person name="Clarke W.E."/>
            <person name="Tuteja R."/>
            <person name="Spillane C."/>
            <person name="Robinson S.J."/>
            <person name="Links M.G."/>
            <person name="Clarke C."/>
            <person name="Higgins E.E."/>
            <person name="Huebert T."/>
            <person name="Sharpe A.G."/>
            <person name="Parkin I.A."/>
        </authorList>
    </citation>
    <scope>NUCLEOTIDE SEQUENCE [LARGE SCALE GENOMIC DNA]</scope>
    <source>
        <strain evidence="4">r\DH55</strain>
    </source>
</reference>
<dbReference type="RefSeq" id="XP_019092065.1">
    <property type="nucleotide sequence ID" value="XM_019236520.1"/>
</dbReference>
<dbReference type="Proteomes" id="UP000694864">
    <property type="component" value="Chromosome 2"/>
</dbReference>
<keyword evidence="4" id="KW-1185">Reference proteome</keyword>
<organism evidence="4 5">
    <name type="scientific">Camelina sativa</name>
    <name type="common">False flax</name>
    <name type="synonym">Myagrum sativum</name>
    <dbReference type="NCBI Taxonomy" id="90675"/>
    <lineage>
        <taxon>Eukaryota</taxon>
        <taxon>Viridiplantae</taxon>
        <taxon>Streptophyta</taxon>
        <taxon>Embryophyta</taxon>
        <taxon>Tracheophyta</taxon>
        <taxon>Spermatophyta</taxon>
        <taxon>Magnoliopsida</taxon>
        <taxon>eudicotyledons</taxon>
        <taxon>Gunneridae</taxon>
        <taxon>Pentapetalae</taxon>
        <taxon>rosids</taxon>
        <taxon>malvids</taxon>
        <taxon>Brassicales</taxon>
        <taxon>Brassicaceae</taxon>
        <taxon>Camelineae</taxon>
        <taxon>Camelina</taxon>
    </lineage>
</organism>
<dbReference type="InterPro" id="IPR036291">
    <property type="entry name" value="NAD(P)-bd_dom_sf"/>
</dbReference>
<proteinExistence type="predicted"/>
<evidence type="ECO:0000313" key="6">
    <source>
        <dbReference type="RefSeq" id="XP_019092065.1"/>
    </source>
</evidence>
<dbReference type="RefSeq" id="XP_010449433.1">
    <property type="nucleotide sequence ID" value="XM_010451131.1"/>
</dbReference>
<dbReference type="Pfam" id="PF03949">
    <property type="entry name" value="Malic_M"/>
    <property type="match status" value="1"/>
</dbReference>
<evidence type="ECO:0000256" key="1">
    <source>
        <dbReference type="ARBA" id="ARBA00001946"/>
    </source>
</evidence>
<evidence type="ECO:0000259" key="3">
    <source>
        <dbReference type="SMART" id="SM00919"/>
    </source>
</evidence>
<reference evidence="4" key="1">
    <citation type="journal article" date="1997" name="Nucleic Acids Res.">
        <title>tRNAscan-SE: a program for improved detection of transfer RNA genes in genomic sequence.</title>
        <authorList>
            <person name="Lowe T.M."/>
            <person name="Eddy S.R."/>
        </authorList>
    </citation>
    <scope>NUCLEOTIDE SEQUENCE [LARGE SCALE GENOMIC DNA]</scope>
    <source>
        <strain evidence="4">r\DH55</strain>
    </source>
</reference>
<comment type="cofactor">
    <cofactor evidence="1">
        <name>Mg(2+)</name>
        <dbReference type="ChEBI" id="CHEBI:18420"/>
    </cofactor>
</comment>
<dbReference type="Gene3D" id="3.40.50.720">
    <property type="entry name" value="NAD(P)-binding Rossmann-like Domain"/>
    <property type="match status" value="1"/>
</dbReference>
<sequence length="152" mass="16406">MKGSTSTRPTIFAMSNPTKNAECTPQDAFSILGENMIFASGSPFKNVEFGNGQVGHCNQGNMYLFPGIGLGTLLSGAPIVSDGMLQAASECLAAYMSEEEVLQGIIYPPISRIRDITKRIAAAVIKEAIEEDLVGGYREMDAQELQKLNERI</sequence>